<dbReference type="Proteomes" id="UP000018979">
    <property type="component" value="Chromosome I"/>
</dbReference>
<evidence type="ECO:0000256" key="1">
    <source>
        <dbReference type="ARBA" id="ARBA00004496"/>
    </source>
</evidence>
<protein>
    <recommendedName>
        <fullName evidence="3">Cold shock-like protein CspB</fullName>
    </recommendedName>
</protein>
<name>A0ABC9IGN6_SERMA</name>
<dbReference type="EMBL" id="HG326223">
    <property type="protein sequence ID" value="CDG11908.1"/>
    <property type="molecule type" value="Genomic_DNA"/>
</dbReference>
<feature type="domain" description="CSD" evidence="5">
    <location>
        <begin position="46"/>
        <end position="111"/>
    </location>
</feature>
<dbReference type="FunFam" id="2.40.50.140:FF:000006">
    <property type="entry name" value="Cold shock protein CspC"/>
    <property type="match status" value="1"/>
</dbReference>
<keyword evidence="2" id="KW-0963">Cytoplasm</keyword>
<dbReference type="InterPro" id="IPR002059">
    <property type="entry name" value="CSP_DNA-bd"/>
</dbReference>
<dbReference type="InterPro" id="IPR012340">
    <property type="entry name" value="NA-bd_OB-fold"/>
</dbReference>
<dbReference type="SMART" id="SM00357">
    <property type="entry name" value="CSP"/>
    <property type="match status" value="1"/>
</dbReference>
<accession>A0ABC9IGN6</accession>
<sequence length="112" mass="12474">MLVISPRYLFFREFSSLVPHKFPIKTDLYRPMASQKYKGNISMSTKMTGLVKWFDAGKGFGFITPADGGKDVFVHFSAIQSNDFKTLDEGQQVEFTIEKGMKGPSAGNVVAL</sequence>
<dbReference type="PANTHER" id="PTHR11544">
    <property type="entry name" value="COLD SHOCK DOMAIN CONTAINING PROTEINS"/>
    <property type="match status" value="1"/>
</dbReference>
<dbReference type="PROSITE" id="PS51857">
    <property type="entry name" value="CSD_2"/>
    <property type="match status" value="1"/>
</dbReference>
<dbReference type="NCBIfam" id="NF007679">
    <property type="entry name" value="PRK10354.1"/>
    <property type="match status" value="1"/>
</dbReference>
<dbReference type="GO" id="GO:0005829">
    <property type="term" value="C:cytosol"/>
    <property type="evidence" value="ECO:0007669"/>
    <property type="project" value="UniProtKB-ARBA"/>
</dbReference>
<evidence type="ECO:0000259" key="5">
    <source>
        <dbReference type="PROSITE" id="PS51857"/>
    </source>
</evidence>
<dbReference type="InterPro" id="IPR011129">
    <property type="entry name" value="CSD"/>
</dbReference>
<dbReference type="PRINTS" id="PR00050">
    <property type="entry name" value="COLDSHOCK"/>
</dbReference>
<dbReference type="KEGG" id="smac:SMDB11_1333"/>
<reference evidence="6 7" key="3">
    <citation type="journal article" date="2014" name="Genome Biol. Evol.">
        <title>Genome evolution and plasticity of Serratia marcescens, an important multidrug-resistant nosocomial pathogen.</title>
        <authorList>
            <person name="Iguchi A."/>
            <person name="Nagaya Y."/>
            <person name="Pradel E."/>
            <person name="Ooka T."/>
            <person name="Ogura Y."/>
            <person name="Katsura K."/>
            <person name="Kurokawa K."/>
            <person name="Oshima K."/>
            <person name="Hattori M."/>
            <person name="Parkhill J."/>
            <person name="Sebaihia M."/>
            <person name="Coulthurst S.J."/>
            <person name="Gotoh N."/>
            <person name="Thomson N.R."/>
            <person name="Ewbank J.J."/>
            <person name="Hayashi T."/>
        </authorList>
    </citation>
    <scope>NUCLEOTIDE SEQUENCE [LARGE SCALE GENOMIC DNA]</scope>
    <source>
        <strain evidence="6 7">Db11</strain>
    </source>
</reference>
<proteinExistence type="predicted"/>
<dbReference type="CDD" id="cd04458">
    <property type="entry name" value="CSP_CDS"/>
    <property type="match status" value="1"/>
</dbReference>
<evidence type="ECO:0000256" key="3">
    <source>
        <dbReference type="ARBA" id="ARBA00071026"/>
    </source>
</evidence>
<reference evidence="6 7" key="1">
    <citation type="submission" date="2013-06" db="EMBL/GenBank/DDBJ databases">
        <authorList>
            <person name="Aslett M."/>
        </authorList>
    </citation>
    <scope>NUCLEOTIDE SEQUENCE [LARGE SCALE GENOMIC DNA]</scope>
    <source>
        <strain evidence="6 7">Db11</strain>
    </source>
</reference>
<dbReference type="Gene3D" id="2.40.50.140">
    <property type="entry name" value="Nucleic acid-binding proteins"/>
    <property type="match status" value="1"/>
</dbReference>
<dbReference type="Pfam" id="PF00313">
    <property type="entry name" value="CSD"/>
    <property type="match status" value="1"/>
</dbReference>
<evidence type="ECO:0000313" key="6">
    <source>
        <dbReference type="EMBL" id="CDG11908.1"/>
    </source>
</evidence>
<reference evidence="7" key="2">
    <citation type="submission" date="2013-11" db="EMBL/GenBank/DDBJ databases">
        <title>Genome sequences of clinical and environmental isolates of Serratia marcescens.</title>
        <authorList>
            <person name="Iguchi A."/>
            <person name="Komatsu H."/>
            <person name="Nagaya Y."/>
            <person name="Ogura Y."/>
            <person name="Katsura K."/>
            <person name="Kurokawa K."/>
            <person name="Ooka T."/>
            <person name="Hattori M."/>
            <person name="Gotoh N."/>
            <person name="Thomson N."/>
            <person name="Hayashi T."/>
        </authorList>
    </citation>
    <scope>NUCLEOTIDE SEQUENCE [LARGE SCALE GENOMIC DNA]</scope>
    <source>
        <strain evidence="7">Db11</strain>
    </source>
</reference>
<organism evidence="6 7">
    <name type="scientific">Serratia marcescens subsp. marcescens Db11</name>
    <dbReference type="NCBI Taxonomy" id="273526"/>
    <lineage>
        <taxon>Bacteria</taxon>
        <taxon>Pseudomonadati</taxon>
        <taxon>Pseudomonadota</taxon>
        <taxon>Gammaproteobacteria</taxon>
        <taxon>Enterobacterales</taxon>
        <taxon>Yersiniaceae</taxon>
        <taxon>Serratia</taxon>
    </lineage>
</organism>
<dbReference type="SUPFAM" id="SSF50249">
    <property type="entry name" value="Nucleic acid-binding proteins"/>
    <property type="match status" value="1"/>
</dbReference>
<evidence type="ECO:0000256" key="2">
    <source>
        <dbReference type="ARBA" id="ARBA00022490"/>
    </source>
</evidence>
<dbReference type="AlphaFoldDB" id="A0ABC9IGN6"/>
<evidence type="ECO:0000313" key="7">
    <source>
        <dbReference type="Proteomes" id="UP000018979"/>
    </source>
</evidence>
<comment type="subcellular location">
    <subcellularLocation>
        <location evidence="1 4">Cytoplasm</location>
    </subcellularLocation>
</comment>
<dbReference type="InterPro" id="IPR050181">
    <property type="entry name" value="Cold_shock_domain"/>
</dbReference>
<gene>
    <name evidence="6" type="ORF">SMDB11_1333</name>
</gene>
<evidence type="ECO:0000256" key="4">
    <source>
        <dbReference type="RuleBase" id="RU000408"/>
    </source>
</evidence>
<dbReference type="PROSITE" id="PS00352">
    <property type="entry name" value="CSD_1"/>
    <property type="match status" value="1"/>
</dbReference>
<dbReference type="InterPro" id="IPR019844">
    <property type="entry name" value="CSD_CS"/>
</dbReference>